<comment type="caution">
    <text evidence="2">The sequence shown here is derived from an EMBL/GenBank/DDBJ whole genome shotgun (WGS) entry which is preliminary data.</text>
</comment>
<dbReference type="EMBL" id="JAJOMB010000003">
    <property type="protein sequence ID" value="MCD5310447.1"/>
    <property type="molecule type" value="Genomic_DNA"/>
</dbReference>
<proteinExistence type="predicted"/>
<name>A0A9X1N8P2_9ACTN</name>
<accession>A0A9X1N8P2</accession>
<protein>
    <submittedName>
        <fullName evidence="2">Uncharacterized protein</fullName>
    </submittedName>
</protein>
<feature type="transmembrane region" description="Helical" evidence="1">
    <location>
        <begin position="275"/>
        <end position="292"/>
    </location>
</feature>
<keyword evidence="1" id="KW-1133">Transmembrane helix</keyword>
<gene>
    <name evidence="2" type="ORF">LR394_06040</name>
</gene>
<evidence type="ECO:0000313" key="2">
    <source>
        <dbReference type="EMBL" id="MCD5310447.1"/>
    </source>
</evidence>
<keyword evidence="1" id="KW-0472">Membrane</keyword>
<dbReference type="Proteomes" id="UP001138997">
    <property type="component" value="Unassembled WGS sequence"/>
</dbReference>
<keyword evidence="1" id="KW-0812">Transmembrane</keyword>
<evidence type="ECO:0000256" key="1">
    <source>
        <dbReference type="SAM" id="Phobius"/>
    </source>
</evidence>
<organism evidence="2 3">
    <name type="scientific">Kineosporia babensis</name>
    <dbReference type="NCBI Taxonomy" id="499548"/>
    <lineage>
        <taxon>Bacteria</taxon>
        <taxon>Bacillati</taxon>
        <taxon>Actinomycetota</taxon>
        <taxon>Actinomycetes</taxon>
        <taxon>Kineosporiales</taxon>
        <taxon>Kineosporiaceae</taxon>
        <taxon>Kineosporia</taxon>
    </lineage>
</organism>
<keyword evidence="3" id="KW-1185">Reference proteome</keyword>
<sequence>MSAPAPDRLALREDVTAGLTAIVETLVKAGENLEQAADLHVAPAPMVQALGRWVAAPDRPLDQRAWIRAYARALSARGTHTSLRELLQELSGGYPVEIADGGGVYREDECPRRNPQWVQVRMPLPQASDRQAVLDLIRAEVPLGVEVELIVVPTPDEPAELFTGPLPQPAEPETAEDVATYVAVPGGPFCGDGGSEDVLPPLFEPVAPTTVPGEAKRLPGAGGVAVGSAIVCPTCAEPSATVLETCPRCGCTMKTLRTPDAPTLEEPRRSPLPDLLIAAVLVALAVAGYLIFS</sequence>
<dbReference type="RefSeq" id="WP_231439380.1">
    <property type="nucleotide sequence ID" value="NZ_JAJOMB010000003.1"/>
</dbReference>
<evidence type="ECO:0000313" key="3">
    <source>
        <dbReference type="Proteomes" id="UP001138997"/>
    </source>
</evidence>
<dbReference type="AlphaFoldDB" id="A0A9X1N8P2"/>
<reference evidence="2" key="1">
    <citation type="submission" date="2021-11" db="EMBL/GenBank/DDBJ databases">
        <title>Streptomyces corallinus and Kineosporia corallina sp. nov., two new coral-derived marine actinobacteria.</title>
        <authorList>
            <person name="Buangrab K."/>
            <person name="Sutthacheep M."/>
            <person name="Yeemin T."/>
            <person name="Harunari E."/>
            <person name="Igarashi Y."/>
            <person name="Sripreechasak P."/>
            <person name="Kanchanasin P."/>
            <person name="Tanasupawat S."/>
            <person name="Phongsopitanun W."/>
        </authorList>
    </citation>
    <scope>NUCLEOTIDE SEQUENCE</scope>
    <source>
        <strain evidence="2">JCM 31032</strain>
    </source>
</reference>